<dbReference type="GO" id="GO:0016831">
    <property type="term" value="F:carboxy-lyase activity"/>
    <property type="evidence" value="ECO:0007669"/>
    <property type="project" value="UniProtKB-KW"/>
</dbReference>
<dbReference type="InterPro" id="IPR015421">
    <property type="entry name" value="PyrdxlP-dep_Trfase_major"/>
</dbReference>
<name>A0A524RLM9_9CHRO</name>
<comment type="cofactor">
    <cofactor evidence="1">
        <name>pyridoxal 5'-phosphate</name>
        <dbReference type="ChEBI" id="CHEBI:597326"/>
    </cofactor>
</comment>
<comment type="similarity">
    <text evidence="2">Belongs to the Orn/Lys/Arg decarboxylase class-I family.</text>
</comment>
<proteinExistence type="inferred from homology"/>
<reference evidence="8 9" key="1">
    <citation type="journal article" date="2019" name="mSystems">
        <title>Life at home and on the roam: Genomic adaptions reflect the dual lifestyle of an intracellular, facultative symbiont.</title>
        <authorList>
            <person name="Burgsdorf I."/>
        </authorList>
    </citation>
    <scope>NUCLEOTIDE SEQUENCE [LARGE SCALE GENOMIC DNA]</scope>
    <source>
        <strain evidence="8">277cV</strain>
    </source>
</reference>
<dbReference type="Pfam" id="PF01276">
    <property type="entry name" value="OKR_DC_1"/>
    <property type="match status" value="1"/>
</dbReference>
<evidence type="ECO:0000313" key="9">
    <source>
        <dbReference type="Proteomes" id="UP000317990"/>
    </source>
</evidence>
<dbReference type="SUPFAM" id="SSF53383">
    <property type="entry name" value="PLP-dependent transferases"/>
    <property type="match status" value="1"/>
</dbReference>
<evidence type="ECO:0000256" key="5">
    <source>
        <dbReference type="ARBA" id="ARBA00023239"/>
    </source>
</evidence>
<dbReference type="Proteomes" id="UP000317990">
    <property type="component" value="Unassembled WGS sequence"/>
</dbReference>
<evidence type="ECO:0000256" key="3">
    <source>
        <dbReference type="ARBA" id="ARBA00022793"/>
    </source>
</evidence>
<accession>A0A524RLM9</accession>
<evidence type="ECO:0000313" key="8">
    <source>
        <dbReference type="EMBL" id="TGG90207.1"/>
    </source>
</evidence>
<dbReference type="GO" id="GO:0008483">
    <property type="term" value="F:transaminase activity"/>
    <property type="evidence" value="ECO:0007669"/>
    <property type="project" value="UniProtKB-KW"/>
</dbReference>
<dbReference type="Pfam" id="PF03711">
    <property type="entry name" value="OKR_DC_1_C"/>
    <property type="match status" value="1"/>
</dbReference>
<dbReference type="InterPro" id="IPR015424">
    <property type="entry name" value="PyrdxlP-dep_Trfase"/>
</dbReference>
<dbReference type="SUPFAM" id="SSF55904">
    <property type="entry name" value="Ornithine decarboxylase C-terminal domain"/>
    <property type="match status" value="1"/>
</dbReference>
<evidence type="ECO:0000256" key="4">
    <source>
        <dbReference type="ARBA" id="ARBA00022898"/>
    </source>
</evidence>
<dbReference type="InterPro" id="IPR052357">
    <property type="entry name" value="Orn_Lys_Arg_decarboxylase-I"/>
</dbReference>
<organism evidence="8 9">
    <name type="scientific">Aphanocapsa feldmannii 277cV</name>
    <dbReference type="NCBI Taxonomy" id="2507553"/>
    <lineage>
        <taxon>Bacteria</taxon>
        <taxon>Bacillati</taxon>
        <taxon>Cyanobacteriota</taxon>
        <taxon>Cyanophyceae</taxon>
        <taxon>Oscillatoriophycideae</taxon>
        <taxon>Chroococcales</taxon>
        <taxon>Microcystaceae</taxon>
        <taxon>Aphanocapsa</taxon>
    </lineage>
</organism>
<dbReference type="EMBL" id="SRMO01000094">
    <property type="protein sequence ID" value="TGG90207.1"/>
    <property type="molecule type" value="Genomic_DNA"/>
</dbReference>
<gene>
    <name evidence="8" type="ORF">ERJ67_11215</name>
</gene>
<evidence type="ECO:0000256" key="1">
    <source>
        <dbReference type="ARBA" id="ARBA00001933"/>
    </source>
</evidence>
<evidence type="ECO:0000256" key="2">
    <source>
        <dbReference type="ARBA" id="ARBA00010671"/>
    </source>
</evidence>
<dbReference type="InterPro" id="IPR036633">
    <property type="entry name" value="Prn/Lys/Arg_de-COase_C_sf"/>
</dbReference>
<keyword evidence="8" id="KW-0032">Aminotransferase</keyword>
<feature type="domain" description="Orn/Lys/Arg decarboxylases family 1 pyridoxal-P attachment site" evidence="6">
    <location>
        <begin position="7"/>
        <end position="299"/>
    </location>
</feature>
<sequence>MPRFPEPLAAALASHSHPGLSLHLPLHSRGRGLPPSLRQLLRRGAGQWDLPELPTIGGPLEAEGAVAEAQRHLADSWGAQRSWFGVNGASGLLQAALLGALRPGQRLLCPRNLHRSVLHGLVLHDLEPVLFSPPFEPHSDLWLPPTPALMKQLLEAAGEVDLVLLVSPTYQGHAAPLAALIRLCHGRGIPVLVDEAHGAHFRGSTSLPLDALAAGADLVVQSTHKSLPGLGQGALLHLQGPRVDPERLERGLALLQTSSPSSLLMASSALASAWLHGTAGQRALRRGLDQARAWAEQLRRQGWRLSRNDDPLRLRIETRGLQRNGLLLDAALQSLGVVGELPEPTAITFCLGWQPQRCGARHLSHALRAACDAVPAVPLPAAEQPPLPLLGRLETELRQAWYGPRRHLPLQECLNRVIAEVISPYPPGIPLLLPGERLDAARLDWLQRQAQLWPGRIGQRLWVLEG</sequence>
<evidence type="ECO:0000259" key="6">
    <source>
        <dbReference type="Pfam" id="PF01276"/>
    </source>
</evidence>
<feature type="domain" description="Orn/Lys/Arg decarboxylase C-terminal" evidence="7">
    <location>
        <begin position="407"/>
        <end position="447"/>
    </location>
</feature>
<protein>
    <submittedName>
        <fullName evidence="8">Aminotransferase class I/II-fold pyridoxal phosphate-dependent enzyme</fullName>
    </submittedName>
</protein>
<keyword evidence="4" id="KW-0663">Pyridoxal phosphate</keyword>
<keyword evidence="5" id="KW-0456">Lyase</keyword>
<keyword evidence="8" id="KW-0808">Transferase</keyword>
<dbReference type="PANTHER" id="PTHR43277:SF4">
    <property type="entry name" value="ARGININE DECARBOXYLASE"/>
    <property type="match status" value="1"/>
</dbReference>
<comment type="caution">
    <text evidence="8">The sequence shown here is derived from an EMBL/GenBank/DDBJ whole genome shotgun (WGS) entry which is preliminary data.</text>
</comment>
<evidence type="ECO:0000259" key="7">
    <source>
        <dbReference type="Pfam" id="PF03711"/>
    </source>
</evidence>
<dbReference type="AlphaFoldDB" id="A0A524RLM9"/>
<dbReference type="Gene3D" id="3.90.105.10">
    <property type="entry name" value="Molybdopterin biosynthesis moea protein, domain 2"/>
    <property type="match status" value="1"/>
</dbReference>
<dbReference type="Gene3D" id="3.40.640.10">
    <property type="entry name" value="Type I PLP-dependent aspartate aminotransferase-like (Major domain)"/>
    <property type="match status" value="1"/>
</dbReference>
<dbReference type="PANTHER" id="PTHR43277">
    <property type="entry name" value="ARGININE DECARBOXYLASE"/>
    <property type="match status" value="1"/>
</dbReference>
<dbReference type="InterPro" id="IPR008286">
    <property type="entry name" value="Prn/Lys/Arg_de-COase_C"/>
</dbReference>
<keyword evidence="3" id="KW-0210">Decarboxylase</keyword>
<dbReference type="InterPro" id="IPR000310">
    <property type="entry name" value="Orn/Lys/Arg_deCO2ase_major_dom"/>
</dbReference>